<dbReference type="AlphaFoldDB" id="A0A6J6VWF6"/>
<evidence type="ECO:0000256" key="2">
    <source>
        <dbReference type="ARBA" id="ARBA00022801"/>
    </source>
</evidence>
<protein>
    <submittedName>
        <fullName evidence="4">Unannotated protein</fullName>
    </submittedName>
</protein>
<sequence>MGRKILFITTDQQRFDTIGVNGGIYSRTPVVDQLAREGIRYTRAQPASVVCMPSRSSMLTGQFPSKHGAWMNGVPLRVDAPSVAAALHDEGYKTSIIGKAHFEPFLDVFGKFTENSLSSLGVPTVEQPWYDGRRGVHRGFDHLEMATHGAAGMLHYARWLAENHPEMLGAFYQVLDGELNVNAAGGGDTDAPQVKHNAIPKEWYHTDWVADRTIAWLNSLEADNDWFCWMSFPDPHHPWDPPQSEINRVNWRDVDLPAGYEPDRTKREAILDDKARHWRMWYDGTLVSNYEAPAKWVPATLTEDQIREVNALNAVEVELIDEAIGRVLSAIDARGWGDDVDIIFTTDHGEFQGDFGLLFKGPYHVDALMRLPLIWRPAKSSGVSPAVVDTPVSLVSLASTFLSVAGVAQPEWAEEPALPISNDDAHARSLDATITEWDSALFGVDIHVRSVLTEEWLYTRYAAGYAHDGTEGELYSLTDDPLQRINRFGDPSLKGVREELQARLDAHENRPGVGEHDGVLVAPV</sequence>
<reference evidence="4" key="1">
    <citation type="submission" date="2020-05" db="EMBL/GenBank/DDBJ databases">
        <authorList>
            <person name="Chiriac C."/>
            <person name="Salcher M."/>
            <person name="Ghai R."/>
            <person name="Kavagutti S V."/>
        </authorList>
    </citation>
    <scope>NUCLEOTIDE SEQUENCE</scope>
</reference>
<dbReference type="PANTHER" id="PTHR45953">
    <property type="entry name" value="IDURONATE 2-SULFATASE"/>
    <property type="match status" value="1"/>
</dbReference>
<dbReference type="PANTHER" id="PTHR45953:SF1">
    <property type="entry name" value="IDURONATE 2-SULFATASE"/>
    <property type="match status" value="1"/>
</dbReference>
<evidence type="ECO:0000313" key="4">
    <source>
        <dbReference type="EMBL" id="CAB4775395.1"/>
    </source>
</evidence>
<evidence type="ECO:0000256" key="1">
    <source>
        <dbReference type="ARBA" id="ARBA00022723"/>
    </source>
</evidence>
<proteinExistence type="predicted"/>
<dbReference type="EMBL" id="CAFAAB010000009">
    <property type="protein sequence ID" value="CAB4775395.1"/>
    <property type="molecule type" value="Genomic_DNA"/>
</dbReference>
<feature type="domain" description="Sulfatase N-terminal" evidence="3">
    <location>
        <begin position="5"/>
        <end position="407"/>
    </location>
</feature>
<organism evidence="4">
    <name type="scientific">freshwater metagenome</name>
    <dbReference type="NCBI Taxonomy" id="449393"/>
    <lineage>
        <taxon>unclassified sequences</taxon>
        <taxon>metagenomes</taxon>
        <taxon>ecological metagenomes</taxon>
    </lineage>
</organism>
<evidence type="ECO:0000259" key="3">
    <source>
        <dbReference type="Pfam" id="PF00884"/>
    </source>
</evidence>
<name>A0A6J6VWF6_9ZZZZ</name>
<dbReference type="GO" id="GO:0005737">
    <property type="term" value="C:cytoplasm"/>
    <property type="evidence" value="ECO:0007669"/>
    <property type="project" value="TreeGrafter"/>
</dbReference>
<accession>A0A6J6VWF6</accession>
<gene>
    <name evidence="4" type="ORF">UFOPK2958_00160</name>
</gene>
<dbReference type="InterPro" id="IPR000917">
    <property type="entry name" value="Sulfatase_N"/>
</dbReference>
<dbReference type="InterPro" id="IPR017850">
    <property type="entry name" value="Alkaline_phosphatase_core_sf"/>
</dbReference>
<dbReference type="GO" id="GO:0008484">
    <property type="term" value="F:sulfuric ester hydrolase activity"/>
    <property type="evidence" value="ECO:0007669"/>
    <property type="project" value="TreeGrafter"/>
</dbReference>
<dbReference type="Gene3D" id="3.40.720.10">
    <property type="entry name" value="Alkaline Phosphatase, subunit A"/>
    <property type="match status" value="1"/>
</dbReference>
<dbReference type="GO" id="GO:0046872">
    <property type="term" value="F:metal ion binding"/>
    <property type="evidence" value="ECO:0007669"/>
    <property type="project" value="UniProtKB-KW"/>
</dbReference>
<dbReference type="SUPFAM" id="SSF53649">
    <property type="entry name" value="Alkaline phosphatase-like"/>
    <property type="match status" value="1"/>
</dbReference>
<keyword evidence="2" id="KW-0378">Hydrolase</keyword>
<dbReference type="Pfam" id="PF00884">
    <property type="entry name" value="Sulfatase"/>
    <property type="match status" value="1"/>
</dbReference>
<keyword evidence="1" id="KW-0479">Metal-binding</keyword>